<dbReference type="SUPFAM" id="SSF51120">
    <property type="entry name" value="beta-Roll"/>
    <property type="match status" value="1"/>
</dbReference>
<protein>
    <recommendedName>
        <fullName evidence="5">Fungal lipase-like domain-containing protein</fullName>
    </recommendedName>
</protein>
<reference evidence="4" key="1">
    <citation type="submission" date="2017-11" db="EMBL/GenBank/DDBJ databases">
        <authorList>
            <person name="Kuznetsova I."/>
            <person name="Sazanova A."/>
            <person name="Chirak E."/>
            <person name="Safronova V."/>
            <person name="Willems A."/>
        </authorList>
    </citation>
    <scope>NUCLEOTIDE SEQUENCE [LARGE SCALE GENOMIC DNA]</scope>
    <source>
        <strain evidence="4">PEPV15</strain>
    </source>
</reference>
<accession>A0A2P7AWS1</accession>
<dbReference type="PANTHER" id="PTHR38340:SF1">
    <property type="entry name" value="S-LAYER PROTEIN"/>
    <property type="match status" value="1"/>
</dbReference>
<dbReference type="AlphaFoldDB" id="A0A2P7AWS1"/>
<dbReference type="Gene3D" id="2.150.10.10">
    <property type="entry name" value="Serralysin-like metalloprotease, C-terminal"/>
    <property type="match status" value="1"/>
</dbReference>
<comment type="caution">
    <text evidence="3">The sequence shown here is derived from an EMBL/GenBank/DDBJ whole genome shotgun (WGS) entry which is preliminary data.</text>
</comment>
<evidence type="ECO:0008006" key="5">
    <source>
        <dbReference type="Google" id="ProtNLM"/>
    </source>
</evidence>
<organism evidence="3 4">
    <name type="scientific">Phyllobacterium endophyticum</name>
    <dbReference type="NCBI Taxonomy" id="1149773"/>
    <lineage>
        <taxon>Bacteria</taxon>
        <taxon>Pseudomonadati</taxon>
        <taxon>Pseudomonadota</taxon>
        <taxon>Alphaproteobacteria</taxon>
        <taxon>Hyphomicrobiales</taxon>
        <taxon>Phyllobacteriaceae</taxon>
        <taxon>Phyllobacterium</taxon>
    </lineage>
</organism>
<dbReference type="GO" id="GO:0005509">
    <property type="term" value="F:calcium ion binding"/>
    <property type="evidence" value="ECO:0007669"/>
    <property type="project" value="InterPro"/>
</dbReference>
<dbReference type="GO" id="GO:0005576">
    <property type="term" value="C:extracellular region"/>
    <property type="evidence" value="ECO:0007669"/>
    <property type="project" value="UniProtKB-SubCell"/>
</dbReference>
<evidence type="ECO:0000313" key="4">
    <source>
        <dbReference type="Proteomes" id="UP000241158"/>
    </source>
</evidence>
<dbReference type="InterPro" id="IPR029058">
    <property type="entry name" value="AB_hydrolase_fold"/>
</dbReference>
<evidence type="ECO:0000256" key="2">
    <source>
        <dbReference type="ARBA" id="ARBA00022525"/>
    </source>
</evidence>
<dbReference type="InterPro" id="IPR011049">
    <property type="entry name" value="Serralysin-like_metalloprot_C"/>
</dbReference>
<evidence type="ECO:0000256" key="1">
    <source>
        <dbReference type="ARBA" id="ARBA00004613"/>
    </source>
</evidence>
<sequence>MPFFKDEVQYQKASLGWKLVLLSEGSYRDQKSVDKTIDEYGTGAFGGLVNEKGKFHLTEESGMKGWKQIGGPAPVFFTDKNGDKQNDAYTKDIRLAILQALGITADSFKDGTYLGDDGKPITDLTQLIDSHGFFRGFNVEYDANDKPTGKYSISPDGGAQVQVLAQYDDKGNIISLAITALGTNGALDFPEKDAEANLTMARKFGYILSAVEKTARANGIEGKDIMFAGYSLGGGIISSFHRLKTGFFKDSFYFAGAPGAISPEERDGRIFSIGAENDPVYGLWDHGTPEGYDDFRRLFKNGMPDTSKLGWTDLFENLGPLFFTLSKIVVQIVKREDTSKFLTGLLTDKNFQHLVTKVFNKGRDPSKFIKPDTFKSFITHYIGVFDNFRPYVASGPNNLVVFDDAYHQQNGLLGASEWIANLLNMQLNNKTVASSGWATHGSMPMSDAVDRIYGSVFHDVMDRDSVIVLSHLTSKLQGKIWVEDKKTPTSDHYGAAAFILGTNDNDLIRGGRGDDAIETLSGNDYIDLSSAAGLEHSKGTDIVYAGQDNDTVILDGYREDYVILGDKKSRTLYVYNPATGLKELHDVENLQFRGARWWGEAVVNWFSGLWGGTKHEGTFNVDVKSGQLSRYESWQFLFWHGGEVKNYGFNGHGGPNGGNNNANHLLGTDGDDTIRSLNGNDLIIGGKGNDTLMGDHGNDAVYGGEGNDQLYGGIGNDVLHGGFGNDRFYYEGTGFGIDTIGDFNTNANDRDVLTIDRSLFGNLGELLANAKWCGEGTISLVNNNSGVKLQGWASLDQFRAYANSHSEAFNFV</sequence>
<dbReference type="InterPro" id="IPR018511">
    <property type="entry name" value="Hemolysin-typ_Ca-bd_CS"/>
</dbReference>
<dbReference type="OrthoDB" id="7759198at2"/>
<keyword evidence="2" id="KW-0964">Secreted</keyword>
<proteinExistence type="predicted"/>
<gene>
    <name evidence="3" type="ORF">CU100_13940</name>
</gene>
<dbReference type="InterPro" id="IPR050557">
    <property type="entry name" value="RTX_toxin/Mannuronan_C5-epim"/>
</dbReference>
<dbReference type="PRINTS" id="PR00313">
    <property type="entry name" value="CABNDNGRPT"/>
</dbReference>
<name>A0A2P7AWS1_9HYPH</name>
<dbReference type="Pfam" id="PF00353">
    <property type="entry name" value="HemolysinCabind"/>
    <property type="match status" value="4"/>
</dbReference>
<comment type="subcellular location">
    <subcellularLocation>
        <location evidence="1">Secreted</location>
    </subcellularLocation>
</comment>
<dbReference type="PANTHER" id="PTHR38340">
    <property type="entry name" value="S-LAYER PROTEIN"/>
    <property type="match status" value="1"/>
</dbReference>
<dbReference type="Proteomes" id="UP000241158">
    <property type="component" value="Unassembled WGS sequence"/>
</dbReference>
<keyword evidence="4" id="KW-1185">Reference proteome</keyword>
<evidence type="ECO:0000313" key="3">
    <source>
        <dbReference type="EMBL" id="PSH58662.1"/>
    </source>
</evidence>
<dbReference type="EMBL" id="PGGN01000002">
    <property type="protein sequence ID" value="PSH58662.1"/>
    <property type="molecule type" value="Genomic_DNA"/>
</dbReference>
<dbReference type="RefSeq" id="WP_106717112.1">
    <property type="nucleotide sequence ID" value="NZ_PGGN01000002.1"/>
</dbReference>
<dbReference type="InterPro" id="IPR001343">
    <property type="entry name" value="Hemolysn_Ca-bd"/>
</dbReference>
<dbReference type="Gene3D" id="3.40.50.1820">
    <property type="entry name" value="alpha/beta hydrolase"/>
    <property type="match status" value="1"/>
</dbReference>
<dbReference type="PROSITE" id="PS00330">
    <property type="entry name" value="HEMOLYSIN_CALCIUM"/>
    <property type="match status" value="1"/>
</dbReference>